<dbReference type="Pfam" id="PF13585">
    <property type="entry name" value="CHU_C"/>
    <property type="match status" value="1"/>
</dbReference>
<dbReference type="Pfam" id="PF13573">
    <property type="entry name" value="SprB"/>
    <property type="match status" value="9"/>
</dbReference>
<dbReference type="InterPro" id="IPR026341">
    <property type="entry name" value="T9SS_type_B"/>
</dbReference>
<evidence type="ECO:0000313" key="1">
    <source>
        <dbReference type="EMBL" id="TWO32848.1"/>
    </source>
</evidence>
<dbReference type="Proteomes" id="UP000295814">
    <property type="component" value="Unassembled WGS sequence"/>
</dbReference>
<comment type="caution">
    <text evidence="1">The sequence shown here is derived from an EMBL/GenBank/DDBJ whole genome shotgun (WGS) entry which is preliminary data.</text>
</comment>
<organism evidence="1 2">
    <name type="scientific">Seonamhaeicola sediminis</name>
    <dbReference type="NCBI Taxonomy" id="2528206"/>
    <lineage>
        <taxon>Bacteria</taxon>
        <taxon>Pseudomonadati</taxon>
        <taxon>Bacteroidota</taxon>
        <taxon>Flavobacteriia</taxon>
        <taxon>Flavobacteriales</taxon>
        <taxon>Flavobacteriaceae</taxon>
    </lineage>
</organism>
<gene>
    <name evidence="1" type="ORF">E1J38_008255</name>
</gene>
<evidence type="ECO:0000313" key="2">
    <source>
        <dbReference type="Proteomes" id="UP000295814"/>
    </source>
</evidence>
<sequence length="3246" mass="343445">MTAMKKTTYVSYGLVIIFLFLSIQLSAQTYDPFTEREKIEVRGSMLVVGNSIIGENNLPFNDLTRDNQDVDMRYIDIDSDATTFSSSSAEIQLPPHEDGSPTDCYRVVYAGLYWAASLQSGDRSDIDEVKFKLAGSSTYIDITGEIIYDAIVSPIVAETGEPGNTPYACYADVTNLFSGLTNIEGNYTVANVTSSEGFNNSTGLSAGWTLLLIYEDPELYTKSFTIFDGFSHIFDGHQETVNVTGFRTPPAGNIDLQFAYGTLDGDRTKRATKLEINGKEVTTELRPANKFFGSVIENLGYDGNPNPPSLVYPRNPQSTNTLGYDTGLLEIINSEPEFIRNDDTAADFRLQVARGQADPIFAFMSAFGVDIIAPDIDLTKIVLDELGNDIDGDDVILGQNLFYEITYQSVGNDNVTQFTIKDILPDNIIFDPTTDIDLSNAGGATLQSWDPVTRELIFSIPDGSVEVDDPAFTIRIAIQVVPNCYDLSQACSNEIKNQAFATYRGVINPTIIEEEGSFATEECLGVPGSTNFIVDISNCDFARTEILCGSSVVLTAASGYDTYSWSTSPTGTPVIGTGQTYTATEVGTYYVNNTTTSTCISIEEAITVALYGNTQTNPVIPYADQVVTCPNDGKQLPYIFLCGANETREILTGISDAVSIVWEQLDESSCAALTVDDCANESDDCTWNQVGTGSDYVANMAGEFRLVINYPGGCFSIFYFNVYQNLLDPTITAEDIICTTPGQVTVGGVPSGYEYSLDPNGPYQASNTFTVNTPGYYTVYIQQTVADSFPCTFQTPSIYVRQRDANLTTVVTQPDCNGDKGSIQLQVNDALPQYYYSLSQGGTLINSVGPIMDSNYAFDNLNSGTYTYSVTTDDGCIFTDDIDIIDPPVITVTAALTQPLTCTDGEITIYPVGGTPPYNYFINSTTISQNYPEYVVTTAGVYNITVLDFNGCEASTSITVDGILPPEFNINQNNILCADDPNSGSITVNVTNANGNSLMYSIDGGTTFVSSNVFTGLVAGNYDVVVQYTYDADVCASVAQNITITTQAPITGTATLTTPLTCTTNGVIAVSGVSGGTSPYEYSIDGVNFQSGNTFSGLTNGTYTVTVRDASGCSSVLTPITIDALDPPTDMDFSSTPLTCPTNTSDITITGVTGGTPPLEYQIIAPSGSATAYQSSNVFNGLGSDTYTFQVRDANNCTYSESYTIDSLPTLSVIGLVLNNETCFGASDGTAEFTVTGTTSFTYTINGGASVAGSSPINITGLAAGSSYTIAITDTTTNCTATDTVSISGPPFALNITVTETPITCTANGSVAVTATGGWGGYSYELEQPDTSILGSQGSNIFGGLSQTGTYTVTVTDANGCQVTTTFVLSTPSNPTATIINANYCYDGTNASSLEVSASGGNPPYEYSNNGSVFQTNPVFSNLAPGTYDIIVRDAFGCTFTLPTETIADQLTASASLVKGLDCTTSPDAEVNVTVSGGIAPYNYEVSFNGGVFIATGNPPYTYNSGQTGDYQYRITDALGCTALTNVITIQPISNPLATAIATDVFCSGDATGIVAIDIDETLGVPPYQVSFNGSGFTSQAVYNGLITGTYNYIVRDANSCEFNGSVVVNEPSVIALGSEIITPITCGVGGNVLGAIQILNVTGGTPNYTYTLLNSSGAVATTSSSNPFGPTPNDNVTFNDLSFGNYYLRIVDANGCEYNFGPYLVASDVDNLDINTNATGTCIAGVEYNIEIVNGTGPFRVRIYDGTTTFNPTDGTAPNGLPISNMSPNERNHQFSGLQFDVSYTFEVLDTSTGCTYIENVPAIPSPSTIAVSGTATDITCYEIPGLDDGTFDFTVTAYSGNELSWEVFNNLSNTTTGITGNATGLSGADYSDTVSGLAPGDYYLLVSETDLTSTQCTALVNFQIIQPTELLLAEVVNTNANCNQDAQVVVNGSGGTPPYEYAFVEDGVTPTIGDWTANNLAILDVNININWDVYVRDTNGCDISSPLDVSISADPLPVVTLPTIANDQCTSNGSSYTFTATPGGGEITPVTYSIDGVNFQSSPTFIVTSTGTFTVTIRDGNGCTATDTITIYEPIQISAQVTALTSCTNNDGIITMTGYGGSGNYTYEITSGPVLVGPQASNVFNGLPSGTYTITIADTTTACTDQVDITLDAATPVLFTPVATNVSCNGGNDGIITVNLPASNDNPPYTYEITSGPVLLGPQSSNIFTGLPAGNYDITVISGRNCSTTEPITIGEPVLLDVSGTATDFACAPDNSVNTSILTIVENGGTFPYTFSIDGTNYFTTNTFDIIDTGSVQTVDIYVRDANGCVASNTVSINPLPALTLATAAIATPIDCNNTGTVSITVTGGSGNFNYQMLPNGTPQASNTFAITGPGTYYFRVNDVDTGCSIDTSGLTIAPYDTINITATVTTDVTCYGDNNGVIEFLVNGYTGTYNYEVFNSLGVSISGVVASDTSTNPQTITGMTAGNYYVEVTETASPFCSTSSNIVNILSPTEPLTLSATETSNVTCDDNQGTIIAIASNGWGGYEYQLTGAATVPYSTNGTFSNLSAGTYTISVRDAGGCIVSESITLNLPIPINATVVATPTLLSCFGDTNAMITVSNVTGGQGSNYSYTLNMTAPTVSASGPQASPVFSGLAAGTYNVTVTDGYNCTFNTPDVVISEPTQIVASLVTASTQTCINDATLTLSATGGTGSYEYSNTDNFTTVLGSFATSITFSVSPGTYQYYVRDANGCVSSVSNGITIEPLVPLTVNLDTTNSTVNCAGDSTGVIVAEAQGALGNYVYTLQDGSGNDILGAVQNNPGVFTELPIGTYQVYVESVDCDITSSAVIITEPTEPLTAQYIVTDITCNGENDGIIEVSASGGTGIIKYAITPRLDQFFDEPIFDELSPGFYDIIVQDELGCYVLLEDIEIVEATPVILTIVPNSILPEVCEGDMNGEFSIDISGGTLPYNVALDDINGAYTTGGPTQTIFDFNGLSGGDHIVYVIDAQGCESEWNITFPESVRLDPSVEVDYCTDIYDASSNAVTVSIDSSVDSVEVDYSLDGINFQSNNVFVDVAPGLNQSITVRHSNGCEQQVFFDINQYDPLQIAISDGNINEIVSAVSGGSGDYEYAIQRVNSIDFEPYQDTGTFIIYESGTYTIQVTDSNGCVASASRQFEFVDVCIANYFVPGRNEDWGPGCTSQYRNLTVDIFDRYGRKIATLGVDETWDGTYNGKQLPTGDYWYVVNLNDERDKRSFVGHFTLYR</sequence>
<dbReference type="EMBL" id="SMZJ02000004">
    <property type="protein sequence ID" value="TWO32848.1"/>
    <property type="molecule type" value="Genomic_DNA"/>
</dbReference>
<dbReference type="NCBIfam" id="TIGR04131">
    <property type="entry name" value="Bac_Flav_CTERM"/>
    <property type="match status" value="1"/>
</dbReference>
<dbReference type="OrthoDB" id="607469at2"/>
<name>A0A562YDZ0_9FLAO</name>
<keyword evidence="2" id="KW-1185">Reference proteome</keyword>
<dbReference type="InterPro" id="IPR025667">
    <property type="entry name" value="SprB_repeat"/>
</dbReference>
<protein>
    <submittedName>
        <fullName evidence="1">T9SS type B sorting domain-containing protein</fullName>
    </submittedName>
</protein>
<proteinExistence type="predicted"/>
<accession>A0A562YDZ0</accession>
<reference evidence="1 2" key="1">
    <citation type="submission" date="2019-07" db="EMBL/GenBank/DDBJ databases">
        <title>Seonamhaeicola sp. W255 draft genome.</title>
        <authorList>
            <person name="Zhang X.-Y."/>
            <person name="Zhang R."/>
            <person name="Zhong Y.-L."/>
            <person name="Du Z.-J."/>
        </authorList>
    </citation>
    <scope>NUCLEOTIDE SEQUENCE [LARGE SCALE GENOMIC DNA]</scope>
    <source>
        <strain evidence="1 2">W255</strain>
    </source>
</reference>